<keyword evidence="1" id="KW-1133">Transmembrane helix</keyword>
<gene>
    <name evidence="2" type="ORF">DFQ14_101633</name>
</gene>
<proteinExistence type="predicted"/>
<name>A0A368W3M6_9ACTN</name>
<dbReference type="Proteomes" id="UP000253495">
    <property type="component" value="Unassembled WGS sequence"/>
</dbReference>
<comment type="caution">
    <text evidence="2">The sequence shown here is derived from an EMBL/GenBank/DDBJ whole genome shotgun (WGS) entry which is preliminary data.</text>
</comment>
<keyword evidence="1" id="KW-0472">Membrane</keyword>
<organism evidence="2 3">
    <name type="scientific">Halopolyspora algeriensis</name>
    <dbReference type="NCBI Taxonomy" id="1500506"/>
    <lineage>
        <taxon>Bacteria</taxon>
        <taxon>Bacillati</taxon>
        <taxon>Actinomycetota</taxon>
        <taxon>Actinomycetes</taxon>
        <taxon>Actinomycetes incertae sedis</taxon>
        <taxon>Halopolyspora</taxon>
    </lineage>
</organism>
<dbReference type="EMBL" id="QPJC01000001">
    <property type="protein sequence ID" value="RCW47283.1"/>
    <property type="molecule type" value="Genomic_DNA"/>
</dbReference>
<feature type="transmembrane region" description="Helical" evidence="1">
    <location>
        <begin position="41"/>
        <end position="59"/>
    </location>
</feature>
<evidence type="ECO:0000313" key="2">
    <source>
        <dbReference type="EMBL" id="RCW47283.1"/>
    </source>
</evidence>
<protein>
    <submittedName>
        <fullName evidence="2">Uncharacterized protein</fullName>
    </submittedName>
</protein>
<evidence type="ECO:0000313" key="3">
    <source>
        <dbReference type="Proteomes" id="UP000253495"/>
    </source>
</evidence>
<dbReference type="OrthoDB" id="3573515at2"/>
<reference evidence="2 3" key="1">
    <citation type="submission" date="2018-07" db="EMBL/GenBank/DDBJ databases">
        <title>Genomic Encyclopedia of Type Strains, Phase III (KMG-III): the genomes of soil and plant-associated and newly described type strains.</title>
        <authorList>
            <person name="Whitman W."/>
        </authorList>
    </citation>
    <scope>NUCLEOTIDE SEQUENCE [LARGE SCALE GENOMIC DNA]</scope>
    <source>
        <strain evidence="2 3">CECT 8575</strain>
    </source>
</reference>
<dbReference type="RefSeq" id="WP_114451429.1">
    <property type="nucleotide sequence ID" value="NZ_QPJC01000001.1"/>
</dbReference>
<keyword evidence="3" id="KW-1185">Reference proteome</keyword>
<evidence type="ECO:0000256" key="1">
    <source>
        <dbReference type="SAM" id="Phobius"/>
    </source>
</evidence>
<feature type="transmembrane region" description="Helical" evidence="1">
    <location>
        <begin position="65"/>
        <end position="86"/>
    </location>
</feature>
<accession>A0A368W3M6</accession>
<keyword evidence="1" id="KW-0812">Transmembrane</keyword>
<sequence length="145" mass="16259">MNRVVRGSDGRMWNVRTNIEWSNPIDVDEWEHDISGGPGPGVAMGVILLLLFVGFVVWTPSSVYVPIQLVVALALIVLFFPLRWLVRRPWTVLAETPGDSDERPPERWVGVVRGFVTARQRAGRVARDIEVYSEPDMNGPLQPVA</sequence>
<dbReference type="AlphaFoldDB" id="A0A368W3M6"/>